<keyword evidence="1" id="KW-0472">Membrane</keyword>
<evidence type="ECO:0000313" key="2">
    <source>
        <dbReference type="EMBL" id="AIF21056.1"/>
    </source>
</evidence>
<sequence length="170" mass="18571">MAPLDDVKRLLDGTVDPDALEANPELYDMAETIYGRDTLDHLGVEAPERPSDSIVQPNGDSKHEVEMPLPDLPLPPVPEVIEGKRSWVIFSVTTILFALLMVNVTVGFGSVVPLCDSPDSETLCEDKLTLASIADYESPDSWTETMSINVVDGVLIVLSTALMAYSLRKR</sequence>
<accession>A0A075HXJ3</accession>
<dbReference type="EMBL" id="KF901181">
    <property type="protein sequence ID" value="AIF21056.1"/>
    <property type="molecule type" value="Genomic_DNA"/>
</dbReference>
<organism evidence="2">
    <name type="scientific">uncultured marine group II/III euryarchaeote KM3_98_B01</name>
    <dbReference type="NCBI Taxonomy" id="1456546"/>
    <lineage>
        <taxon>Archaea</taxon>
        <taxon>Methanobacteriati</taxon>
        <taxon>Methanobacteriota</taxon>
        <taxon>environmental samples</taxon>
    </lineage>
</organism>
<feature type="transmembrane region" description="Helical" evidence="1">
    <location>
        <begin position="146"/>
        <end position="167"/>
    </location>
</feature>
<proteinExistence type="predicted"/>
<name>A0A075HXJ3_9EURY</name>
<feature type="transmembrane region" description="Helical" evidence="1">
    <location>
        <begin position="87"/>
        <end position="112"/>
    </location>
</feature>
<dbReference type="AlphaFoldDB" id="A0A075HXJ3"/>
<keyword evidence="1" id="KW-0812">Transmembrane</keyword>
<reference evidence="2" key="1">
    <citation type="journal article" date="2014" name="Genome Biol. Evol.">
        <title>Pangenome evidence for extensive interdomain horizontal transfer affecting lineage core and shell genes in uncultured planktonic thaumarchaeota and euryarchaeota.</title>
        <authorList>
            <person name="Deschamps P."/>
            <person name="Zivanovic Y."/>
            <person name="Moreira D."/>
            <person name="Rodriguez-Valera F."/>
            <person name="Lopez-Garcia P."/>
        </authorList>
    </citation>
    <scope>NUCLEOTIDE SEQUENCE</scope>
</reference>
<keyword evidence="1" id="KW-1133">Transmembrane helix</keyword>
<protein>
    <submittedName>
        <fullName evidence="2">Uncharacterized protein</fullName>
    </submittedName>
</protein>
<evidence type="ECO:0000256" key="1">
    <source>
        <dbReference type="SAM" id="Phobius"/>
    </source>
</evidence>